<protein>
    <recommendedName>
        <fullName evidence="5">Transmembrane protein</fullName>
    </recommendedName>
</protein>
<evidence type="ECO:0008006" key="5">
    <source>
        <dbReference type="Google" id="ProtNLM"/>
    </source>
</evidence>
<keyword evidence="1" id="KW-1133">Transmembrane helix</keyword>
<dbReference type="EMBL" id="KI546166">
    <property type="protein sequence ID" value="EST41905.1"/>
    <property type="molecule type" value="Genomic_DNA"/>
</dbReference>
<proteinExistence type="predicted"/>
<organism evidence="2">
    <name type="scientific">Spironucleus salmonicida</name>
    <dbReference type="NCBI Taxonomy" id="348837"/>
    <lineage>
        <taxon>Eukaryota</taxon>
        <taxon>Metamonada</taxon>
        <taxon>Diplomonadida</taxon>
        <taxon>Hexamitidae</taxon>
        <taxon>Hexamitinae</taxon>
        <taxon>Spironucleus</taxon>
    </lineage>
</organism>
<evidence type="ECO:0000313" key="2">
    <source>
        <dbReference type="EMBL" id="EST41905.1"/>
    </source>
</evidence>
<keyword evidence="1" id="KW-0472">Membrane</keyword>
<evidence type="ECO:0000313" key="3">
    <source>
        <dbReference type="EMBL" id="KAH0574988.1"/>
    </source>
</evidence>
<reference evidence="2 3" key="1">
    <citation type="journal article" date="2014" name="PLoS Genet.">
        <title>The Genome of Spironucleus salmonicida Highlights a Fish Pathogen Adapted to Fluctuating Environments.</title>
        <authorList>
            <person name="Xu F."/>
            <person name="Jerlstrom-Hultqvist J."/>
            <person name="Einarsson E."/>
            <person name="Astvaldsson A."/>
            <person name="Svard S.G."/>
            <person name="Andersson J.O."/>
        </authorList>
    </citation>
    <scope>NUCLEOTIDE SEQUENCE</scope>
    <source>
        <strain evidence="3">ATCC 50377</strain>
    </source>
</reference>
<dbReference type="AlphaFoldDB" id="V6LBP8"/>
<dbReference type="Proteomes" id="UP000018208">
    <property type="component" value="Unassembled WGS sequence"/>
</dbReference>
<gene>
    <name evidence="2" type="ORF">SS50377_18208</name>
    <name evidence="3" type="ORF">SS50377_22605</name>
</gene>
<accession>V6LBP8</accession>
<evidence type="ECO:0000256" key="1">
    <source>
        <dbReference type="SAM" id="Phobius"/>
    </source>
</evidence>
<dbReference type="EMBL" id="AUWU02000003">
    <property type="protein sequence ID" value="KAH0574988.1"/>
    <property type="molecule type" value="Genomic_DNA"/>
</dbReference>
<reference evidence="3" key="2">
    <citation type="submission" date="2020-12" db="EMBL/GenBank/DDBJ databases">
        <title>New Spironucleus salmonicida genome in near-complete chromosomes.</title>
        <authorList>
            <person name="Xu F."/>
            <person name="Kurt Z."/>
            <person name="Jimenez-Gonzalez A."/>
            <person name="Astvaldsson A."/>
            <person name="Andersson J.O."/>
            <person name="Svard S.G."/>
        </authorList>
    </citation>
    <scope>NUCLEOTIDE SEQUENCE</scope>
    <source>
        <strain evidence="3">ATCC 50377</strain>
    </source>
</reference>
<keyword evidence="1" id="KW-0812">Transmembrane</keyword>
<feature type="transmembrane region" description="Helical" evidence="1">
    <location>
        <begin position="481"/>
        <end position="502"/>
    </location>
</feature>
<sequence length="516" mass="59414">MQSSRVILNPLTNRVILITTPQVNLKPNEKITCSSQSNQTAIYEVQIGVILFRSNFQFYNAFQNADVELFPQNGAKTDDAKKFVIASYQITFLDNNQIQQGVVGQLLETYYNYNECIYNPTIQFTTYKSILPKIEINPNCNVKSTGDPYYISILNGDKLYTKTIEKDKFDFTKLVLQGMDCASGTDAEKRLCKNASVTISSSNFLDYQLYLVIPNKIKAENVYIDSYGKEQKISIEIPFNLVFSIQIQDRVTDGDCISSSQLSFSDNVIHIIQTKKTDCSFQEFFEKQYWIVAQDNRGYTFQIQFYVNTPFELDDYVTCSAWEISDYDSMEDCQNALMQVSEHINHVTLSVIYKAYSQDKTYVGSYIFASTIIPGGECDIVLTSKRVCIVLPHTISTSRTFATIEMKIGKSIEMYQQRQIDISILDNFQYPSVDNIYCFNIDLKTQILIDQISFQQYFGLVYILGSQYQIENINPLIQADIFWQGWLFLVSGLFVQTAWVILKSICKRKKQLKYEH</sequence>
<keyword evidence="4" id="KW-1185">Reference proteome</keyword>
<dbReference type="VEuPathDB" id="GiardiaDB:SS50377_22605"/>
<name>V6LBP8_9EUKA</name>
<evidence type="ECO:0000313" key="4">
    <source>
        <dbReference type="Proteomes" id="UP000018208"/>
    </source>
</evidence>